<sequence>MPEAVDMIGWAAAVVLFLTLAGQIRTQWRERSTKGVSPWLFAGQIATSIGFVVYSWALGNWVFVTTNAVILATAIVGQGLYLLQRRGIERSGKRPEAAE</sequence>
<evidence type="ECO:0000256" key="5">
    <source>
        <dbReference type="SAM" id="Phobius"/>
    </source>
</evidence>
<keyword evidence="7" id="KW-1185">Reference proteome</keyword>
<evidence type="ECO:0000256" key="3">
    <source>
        <dbReference type="ARBA" id="ARBA00022989"/>
    </source>
</evidence>
<evidence type="ECO:0000313" key="7">
    <source>
        <dbReference type="Proteomes" id="UP000315751"/>
    </source>
</evidence>
<accession>A0A560H4E3</accession>
<dbReference type="OrthoDB" id="9814012at2"/>
<dbReference type="GO" id="GO:0016020">
    <property type="term" value="C:membrane"/>
    <property type="evidence" value="ECO:0007669"/>
    <property type="project" value="UniProtKB-SubCell"/>
</dbReference>
<evidence type="ECO:0000256" key="2">
    <source>
        <dbReference type="ARBA" id="ARBA00022692"/>
    </source>
</evidence>
<comment type="subcellular location">
    <subcellularLocation>
        <location evidence="1">Membrane</location>
        <topology evidence="1">Multi-pass membrane protein</topology>
    </subcellularLocation>
</comment>
<dbReference type="EMBL" id="VITR01000008">
    <property type="protein sequence ID" value="TWB41162.1"/>
    <property type="molecule type" value="Genomic_DNA"/>
</dbReference>
<organism evidence="6 7">
    <name type="scientific">Nitrospirillum amazonense</name>
    <dbReference type="NCBI Taxonomy" id="28077"/>
    <lineage>
        <taxon>Bacteria</taxon>
        <taxon>Pseudomonadati</taxon>
        <taxon>Pseudomonadota</taxon>
        <taxon>Alphaproteobacteria</taxon>
        <taxon>Rhodospirillales</taxon>
        <taxon>Azospirillaceae</taxon>
        <taxon>Nitrospirillum</taxon>
    </lineage>
</organism>
<dbReference type="Gene3D" id="1.20.1280.290">
    <property type="match status" value="1"/>
</dbReference>
<name>A0A560H4E3_9PROT</name>
<gene>
    <name evidence="6" type="ORF">FBZ90_108186</name>
</gene>
<feature type="transmembrane region" description="Helical" evidence="5">
    <location>
        <begin position="7"/>
        <end position="24"/>
    </location>
</feature>
<evidence type="ECO:0000256" key="1">
    <source>
        <dbReference type="ARBA" id="ARBA00004141"/>
    </source>
</evidence>
<dbReference type="AlphaFoldDB" id="A0A560H4E3"/>
<feature type="transmembrane region" description="Helical" evidence="5">
    <location>
        <begin position="62"/>
        <end position="83"/>
    </location>
</feature>
<keyword evidence="2 5" id="KW-0812">Transmembrane</keyword>
<comment type="caution">
    <text evidence="6">The sequence shown here is derived from an EMBL/GenBank/DDBJ whole genome shotgun (WGS) entry which is preliminary data.</text>
</comment>
<dbReference type="InterPro" id="IPR006603">
    <property type="entry name" value="PQ-loop_rpt"/>
</dbReference>
<dbReference type="Proteomes" id="UP000315751">
    <property type="component" value="Unassembled WGS sequence"/>
</dbReference>
<protein>
    <submittedName>
        <fullName evidence="6">Uncharacterized protein with PQ loop repeat</fullName>
    </submittedName>
</protein>
<feature type="transmembrane region" description="Helical" evidence="5">
    <location>
        <begin position="36"/>
        <end position="56"/>
    </location>
</feature>
<dbReference type="Pfam" id="PF04193">
    <property type="entry name" value="PQ-loop"/>
    <property type="match status" value="1"/>
</dbReference>
<keyword evidence="4 5" id="KW-0472">Membrane</keyword>
<keyword evidence="3 5" id="KW-1133">Transmembrane helix</keyword>
<dbReference type="RefSeq" id="WP_145733570.1">
    <property type="nucleotide sequence ID" value="NZ_VITR01000008.1"/>
</dbReference>
<proteinExistence type="predicted"/>
<evidence type="ECO:0000256" key="4">
    <source>
        <dbReference type="ARBA" id="ARBA00023136"/>
    </source>
</evidence>
<evidence type="ECO:0000313" key="6">
    <source>
        <dbReference type="EMBL" id="TWB41162.1"/>
    </source>
</evidence>
<reference evidence="6 7" key="1">
    <citation type="submission" date="2019-06" db="EMBL/GenBank/DDBJ databases">
        <title>Genomic Encyclopedia of Type Strains, Phase IV (KMG-V): Genome sequencing to study the core and pangenomes of soil and plant-associated prokaryotes.</title>
        <authorList>
            <person name="Whitman W."/>
        </authorList>
    </citation>
    <scope>NUCLEOTIDE SEQUENCE [LARGE SCALE GENOMIC DNA]</scope>
    <source>
        <strain evidence="6 7">BR 11622</strain>
    </source>
</reference>